<proteinExistence type="predicted"/>
<sequence length="177" mass="19953">MRRLSSSKGKLLDSLVLMMLDPNTRLIHLSPGCDTNLVRRKNLLFVKVTLLDELVSGRALTDQRGSISAARRSSTRNFSGCVVLILKQLDHAYTTPDQGLMESRKDYQNQNLEIWPIFSSSFSRILSRMEYHRAKIKESSNLAGASPAIPKSEMLDLCAKYEARVATSWRARLKANP</sequence>
<organism evidence="1 2">
    <name type="scientific">Datura stramonium</name>
    <name type="common">Jimsonweed</name>
    <name type="synonym">Common thornapple</name>
    <dbReference type="NCBI Taxonomy" id="4076"/>
    <lineage>
        <taxon>Eukaryota</taxon>
        <taxon>Viridiplantae</taxon>
        <taxon>Streptophyta</taxon>
        <taxon>Embryophyta</taxon>
        <taxon>Tracheophyta</taxon>
        <taxon>Spermatophyta</taxon>
        <taxon>Magnoliopsida</taxon>
        <taxon>eudicotyledons</taxon>
        <taxon>Gunneridae</taxon>
        <taxon>Pentapetalae</taxon>
        <taxon>asterids</taxon>
        <taxon>lamiids</taxon>
        <taxon>Solanales</taxon>
        <taxon>Solanaceae</taxon>
        <taxon>Solanoideae</taxon>
        <taxon>Datureae</taxon>
        <taxon>Datura</taxon>
    </lineage>
</organism>
<evidence type="ECO:0000313" key="1">
    <source>
        <dbReference type="EMBL" id="MCD7450289.1"/>
    </source>
</evidence>
<name>A0ABS8RU39_DATST</name>
<evidence type="ECO:0000313" key="2">
    <source>
        <dbReference type="Proteomes" id="UP000823775"/>
    </source>
</evidence>
<protein>
    <submittedName>
        <fullName evidence="1">Uncharacterized protein</fullName>
    </submittedName>
</protein>
<gene>
    <name evidence="1" type="ORF">HAX54_005010</name>
</gene>
<dbReference type="Proteomes" id="UP000823775">
    <property type="component" value="Unassembled WGS sequence"/>
</dbReference>
<comment type="caution">
    <text evidence="1">The sequence shown here is derived from an EMBL/GenBank/DDBJ whole genome shotgun (WGS) entry which is preliminary data.</text>
</comment>
<keyword evidence="2" id="KW-1185">Reference proteome</keyword>
<reference evidence="1 2" key="1">
    <citation type="journal article" date="2021" name="BMC Genomics">
        <title>Datura genome reveals duplications of psychoactive alkaloid biosynthetic genes and high mutation rate following tissue culture.</title>
        <authorList>
            <person name="Rajewski A."/>
            <person name="Carter-House D."/>
            <person name="Stajich J."/>
            <person name="Litt A."/>
        </authorList>
    </citation>
    <scope>NUCLEOTIDE SEQUENCE [LARGE SCALE GENOMIC DNA]</scope>
    <source>
        <strain evidence="1">AR-01</strain>
    </source>
</reference>
<accession>A0ABS8RU39</accession>
<dbReference type="EMBL" id="JACEIK010000124">
    <property type="protein sequence ID" value="MCD7450289.1"/>
    <property type="molecule type" value="Genomic_DNA"/>
</dbReference>